<protein>
    <submittedName>
        <fullName evidence="2">Uncharacterized protein</fullName>
    </submittedName>
</protein>
<dbReference type="Proteomes" id="UP001152799">
    <property type="component" value="Chromosome 3"/>
</dbReference>
<proteinExistence type="predicted"/>
<sequence>MLAPPGNPESNGQAENGVKTVKTNIKTRLLDPRNKDKKNLERAQKRQIKQHGGRRRSFREKERVFVTDYRSQNHRSWTKAVIHKIIGRTTYLCEIESGQIWKRHANQIISRTLDKETPKELGKDRRGLQSRGVENQVTIKTRYCYHGPQKDSPSGKRPMNDNIVSLPSSLNVSGCSEDSQMSLILGSDKTPENSHPSFVDANSSFSTDSQIERPESVVDDSFNEVDNVDTEAGIPNSIKICKDTKDRANTSTPGDLAQGLRRSVVMEEILRNQHGEKTTRLRLTNELISLNKKKEESEISLQLGKPNRTSNTAGPTARILRQPARVPVGRVGPYHEL</sequence>
<keyword evidence="3" id="KW-1185">Reference proteome</keyword>
<evidence type="ECO:0000313" key="3">
    <source>
        <dbReference type="Proteomes" id="UP001152799"/>
    </source>
</evidence>
<gene>
    <name evidence="2" type="ORF">CEUTPL_LOCUS6457</name>
</gene>
<accession>A0A9N9MK56</accession>
<feature type="compositionally biased region" description="Basic and acidic residues" evidence="1">
    <location>
        <begin position="28"/>
        <end position="44"/>
    </location>
</feature>
<organism evidence="2 3">
    <name type="scientific">Ceutorhynchus assimilis</name>
    <name type="common">cabbage seed weevil</name>
    <dbReference type="NCBI Taxonomy" id="467358"/>
    <lineage>
        <taxon>Eukaryota</taxon>
        <taxon>Metazoa</taxon>
        <taxon>Ecdysozoa</taxon>
        <taxon>Arthropoda</taxon>
        <taxon>Hexapoda</taxon>
        <taxon>Insecta</taxon>
        <taxon>Pterygota</taxon>
        <taxon>Neoptera</taxon>
        <taxon>Endopterygota</taxon>
        <taxon>Coleoptera</taxon>
        <taxon>Polyphaga</taxon>
        <taxon>Cucujiformia</taxon>
        <taxon>Curculionidae</taxon>
        <taxon>Ceutorhynchinae</taxon>
        <taxon>Ceutorhynchus</taxon>
    </lineage>
</organism>
<feature type="region of interest" description="Disordered" evidence="1">
    <location>
        <begin position="1"/>
        <end position="59"/>
    </location>
</feature>
<evidence type="ECO:0000256" key="1">
    <source>
        <dbReference type="SAM" id="MobiDB-lite"/>
    </source>
</evidence>
<feature type="compositionally biased region" description="Basic residues" evidence="1">
    <location>
        <begin position="45"/>
        <end position="58"/>
    </location>
</feature>
<evidence type="ECO:0000313" key="2">
    <source>
        <dbReference type="EMBL" id="CAG9765857.1"/>
    </source>
</evidence>
<dbReference type="AlphaFoldDB" id="A0A9N9MK56"/>
<reference evidence="2" key="1">
    <citation type="submission" date="2022-01" db="EMBL/GenBank/DDBJ databases">
        <authorList>
            <person name="King R."/>
        </authorList>
    </citation>
    <scope>NUCLEOTIDE SEQUENCE</scope>
</reference>
<dbReference type="EMBL" id="OU892279">
    <property type="protein sequence ID" value="CAG9765857.1"/>
    <property type="molecule type" value="Genomic_DNA"/>
</dbReference>
<name>A0A9N9MK56_9CUCU</name>
<dbReference type="OrthoDB" id="8065885at2759"/>